<dbReference type="RefSeq" id="WP_119496801.1">
    <property type="nucleotide sequence ID" value="NZ_NRJH01000023.1"/>
</dbReference>
<dbReference type="GO" id="GO:0016491">
    <property type="term" value="F:oxidoreductase activity"/>
    <property type="evidence" value="ECO:0007669"/>
    <property type="project" value="InterPro"/>
</dbReference>
<dbReference type="PANTHER" id="PTHR35891">
    <property type="entry name" value="THIOL:DISULFIDE INTERCHANGE PROTEIN DSBA"/>
    <property type="match status" value="1"/>
</dbReference>
<keyword evidence="3 5" id="KW-1015">Disulfide bond</keyword>
<proteinExistence type="inferred from homology"/>
<feature type="signal peptide" evidence="7">
    <location>
        <begin position="1"/>
        <end position="27"/>
    </location>
</feature>
<reference evidence="9 10" key="1">
    <citation type="submission" date="2017-08" db="EMBL/GenBank/DDBJ databases">
        <title>Reclassification of Bisgaard taxon 37 and 44.</title>
        <authorList>
            <person name="Christensen H."/>
        </authorList>
    </citation>
    <scope>NUCLEOTIDE SEQUENCE [LARGE SCALE GENOMIC DNA]</scope>
    <source>
        <strain evidence="9 10">B96_4</strain>
    </source>
</reference>
<evidence type="ECO:0000313" key="9">
    <source>
        <dbReference type="EMBL" id="RIY32976.1"/>
    </source>
</evidence>
<evidence type="ECO:0000256" key="7">
    <source>
        <dbReference type="SAM" id="SignalP"/>
    </source>
</evidence>
<dbReference type="GO" id="GO:0042597">
    <property type="term" value="C:periplasmic space"/>
    <property type="evidence" value="ECO:0007669"/>
    <property type="project" value="UniProtKB-SubCell"/>
</dbReference>
<feature type="disulfide bond" description="Redox-active" evidence="6">
    <location>
        <begin position="61"/>
        <end position="64"/>
    </location>
</feature>
<keyword evidence="5" id="KW-0574">Periplasm</keyword>
<dbReference type="OrthoDB" id="9784896at2"/>
<dbReference type="Gene3D" id="3.40.30.10">
    <property type="entry name" value="Glutaredoxin"/>
    <property type="match status" value="1"/>
</dbReference>
<comment type="subcellular location">
    <subcellularLocation>
        <location evidence="5">Periplasm</location>
    </subcellularLocation>
</comment>
<evidence type="ECO:0000256" key="3">
    <source>
        <dbReference type="ARBA" id="ARBA00023157"/>
    </source>
</evidence>
<evidence type="ECO:0000256" key="1">
    <source>
        <dbReference type="ARBA" id="ARBA00005791"/>
    </source>
</evidence>
<dbReference type="EMBL" id="NRJH01000023">
    <property type="protein sequence ID" value="RIY32976.1"/>
    <property type="molecule type" value="Genomic_DNA"/>
</dbReference>
<dbReference type="InterPro" id="IPR023205">
    <property type="entry name" value="DsbA/DsbL"/>
</dbReference>
<gene>
    <name evidence="9" type="ORF">CJP74_03065</name>
</gene>
<dbReference type="SUPFAM" id="SSF52833">
    <property type="entry name" value="Thioredoxin-like"/>
    <property type="match status" value="1"/>
</dbReference>
<dbReference type="Pfam" id="PF01323">
    <property type="entry name" value="DSBA"/>
    <property type="match status" value="1"/>
</dbReference>
<name>A0A3A1Y6P2_9GAMM</name>
<feature type="domain" description="DSBA-like thioredoxin" evidence="8">
    <location>
        <begin position="73"/>
        <end position="191"/>
    </location>
</feature>
<dbReference type="InterPro" id="IPR001853">
    <property type="entry name" value="DSBA-like_thioredoxin_dom"/>
</dbReference>
<comment type="caution">
    <text evidence="9">The sequence shown here is derived from an EMBL/GenBank/DDBJ whole genome shotgun (WGS) entry which is preliminary data.</text>
</comment>
<comment type="similarity">
    <text evidence="1">Belongs to the thioredoxin family. DsbA subfamily.</text>
</comment>
<dbReference type="InterPro" id="IPR036249">
    <property type="entry name" value="Thioredoxin-like_sf"/>
</dbReference>
<dbReference type="InterPro" id="IPR050824">
    <property type="entry name" value="Thiol_disulfide_DsbA"/>
</dbReference>
<dbReference type="PIRSF" id="PIRSF001488">
    <property type="entry name" value="Tdi_protein"/>
    <property type="match status" value="1"/>
</dbReference>
<dbReference type="PANTHER" id="PTHR35891:SF3">
    <property type="entry name" value="THIOL:DISULFIDE INTERCHANGE PROTEIN DSBL"/>
    <property type="match status" value="1"/>
</dbReference>
<dbReference type="Proteomes" id="UP000266258">
    <property type="component" value="Unassembled WGS sequence"/>
</dbReference>
<accession>A0A3A1Y6P2</accession>
<sequence>MNLSLLKKGFYTATLALTATTTYFAFAQASSANVVAGRDYTVLNQPQTPNPTVSMAMSFACSHCADFTRVYKVPEKIEQMLKATYPGTGEYLEWHIVFNDIQMYRDFARLRSVLYVTKNDKLLPAAFELPYQYRNDPQPLKNWLATNLNIDADAVNKLWNSPSVNVFYNKQEELTKQYDIRQTPTFIINGRYELNLASISIPVANPTPDQIGDAVTAKIKEILEATTK</sequence>
<evidence type="ECO:0000256" key="6">
    <source>
        <dbReference type="PIRSR" id="PIRSR001488-1"/>
    </source>
</evidence>
<dbReference type="AlphaFoldDB" id="A0A3A1Y6P2"/>
<protein>
    <recommendedName>
        <fullName evidence="5">Thiol:disulfide interchange protein</fullName>
    </recommendedName>
</protein>
<evidence type="ECO:0000256" key="2">
    <source>
        <dbReference type="ARBA" id="ARBA00022729"/>
    </source>
</evidence>
<keyword evidence="4" id="KW-0676">Redox-active center</keyword>
<organism evidence="9 10">
    <name type="scientific">Psittacicella melopsittaci</name>
    <dbReference type="NCBI Taxonomy" id="2028576"/>
    <lineage>
        <taxon>Bacteria</taxon>
        <taxon>Pseudomonadati</taxon>
        <taxon>Pseudomonadota</taxon>
        <taxon>Gammaproteobacteria</taxon>
        <taxon>Pasteurellales</taxon>
        <taxon>Psittacicellaceae</taxon>
        <taxon>Psittacicella</taxon>
    </lineage>
</organism>
<keyword evidence="10" id="KW-1185">Reference proteome</keyword>
<evidence type="ECO:0000256" key="5">
    <source>
        <dbReference type="PIRNR" id="PIRNR001488"/>
    </source>
</evidence>
<keyword evidence="2 7" id="KW-0732">Signal</keyword>
<evidence type="ECO:0000313" key="10">
    <source>
        <dbReference type="Proteomes" id="UP000266258"/>
    </source>
</evidence>
<feature type="chain" id="PRO_5017211727" description="Thiol:disulfide interchange protein" evidence="7">
    <location>
        <begin position="28"/>
        <end position="228"/>
    </location>
</feature>
<evidence type="ECO:0000256" key="4">
    <source>
        <dbReference type="ARBA" id="ARBA00023284"/>
    </source>
</evidence>
<evidence type="ECO:0000259" key="8">
    <source>
        <dbReference type="Pfam" id="PF01323"/>
    </source>
</evidence>